<dbReference type="CDD" id="cd01948">
    <property type="entry name" value="EAL"/>
    <property type="match status" value="1"/>
</dbReference>
<feature type="domain" description="EAL" evidence="3">
    <location>
        <begin position="410"/>
        <end position="664"/>
    </location>
</feature>
<dbReference type="Gene3D" id="3.30.70.270">
    <property type="match status" value="1"/>
</dbReference>
<proteinExistence type="predicted"/>
<dbReference type="OrthoDB" id="6597954at2"/>
<keyword evidence="6" id="KW-1185">Reference proteome</keyword>
<dbReference type="Pfam" id="PF00989">
    <property type="entry name" value="PAS"/>
    <property type="match status" value="1"/>
</dbReference>
<dbReference type="CDD" id="cd01949">
    <property type="entry name" value="GGDEF"/>
    <property type="match status" value="1"/>
</dbReference>
<dbReference type="PANTHER" id="PTHR44757">
    <property type="entry name" value="DIGUANYLATE CYCLASE DGCP"/>
    <property type="match status" value="1"/>
</dbReference>
<name>A0A0A8UQX6_LEGHA</name>
<dbReference type="RefSeq" id="WP_045105393.1">
    <property type="nucleotide sequence ID" value="NZ_LN681225.1"/>
</dbReference>
<dbReference type="GO" id="GO:0052621">
    <property type="term" value="F:diguanylate cyclase activity"/>
    <property type="evidence" value="ECO:0007669"/>
    <property type="project" value="UniProtKB-EC"/>
</dbReference>
<dbReference type="SMART" id="SM00052">
    <property type="entry name" value="EAL"/>
    <property type="match status" value="1"/>
</dbReference>
<dbReference type="InterPro" id="IPR013767">
    <property type="entry name" value="PAS_fold"/>
</dbReference>
<dbReference type="KEGG" id="lha:LHA_0858"/>
<feature type="domain" description="PAS" evidence="1">
    <location>
        <begin position="8"/>
        <end position="73"/>
    </location>
</feature>
<evidence type="ECO:0000259" key="2">
    <source>
        <dbReference type="PROSITE" id="PS50113"/>
    </source>
</evidence>
<gene>
    <name evidence="5" type="ORF">LHA_0858</name>
</gene>
<dbReference type="Pfam" id="PF00563">
    <property type="entry name" value="EAL"/>
    <property type="match status" value="1"/>
</dbReference>
<protein>
    <submittedName>
        <fullName evidence="5">Putative Diguanylate cyclase</fullName>
        <ecNumber evidence="5">2.7.7.65</ecNumber>
    </submittedName>
</protein>
<dbReference type="InterPro" id="IPR000014">
    <property type="entry name" value="PAS"/>
</dbReference>
<feature type="domain" description="PAS" evidence="1">
    <location>
        <begin position="110"/>
        <end position="166"/>
    </location>
</feature>
<dbReference type="Proteomes" id="UP000032803">
    <property type="component" value="Chromosome I"/>
</dbReference>
<dbReference type="CDD" id="cd00130">
    <property type="entry name" value="PAS"/>
    <property type="match status" value="2"/>
</dbReference>
<feature type="domain" description="PAC" evidence="2">
    <location>
        <begin position="183"/>
        <end position="235"/>
    </location>
</feature>
<dbReference type="SUPFAM" id="SSF55785">
    <property type="entry name" value="PYP-like sensor domain (PAS domain)"/>
    <property type="match status" value="2"/>
</dbReference>
<dbReference type="InterPro" id="IPR000700">
    <property type="entry name" value="PAS-assoc_C"/>
</dbReference>
<dbReference type="AlphaFoldDB" id="A0A0A8UQX6"/>
<dbReference type="InterPro" id="IPR001633">
    <property type="entry name" value="EAL_dom"/>
</dbReference>
<evidence type="ECO:0000259" key="4">
    <source>
        <dbReference type="PROSITE" id="PS50887"/>
    </source>
</evidence>
<evidence type="ECO:0000313" key="6">
    <source>
        <dbReference type="Proteomes" id="UP000032803"/>
    </source>
</evidence>
<dbReference type="NCBIfam" id="TIGR00229">
    <property type="entry name" value="sensory_box"/>
    <property type="match status" value="1"/>
</dbReference>
<dbReference type="InterPro" id="IPR029787">
    <property type="entry name" value="Nucleotide_cyclase"/>
</dbReference>
<dbReference type="Gene3D" id="3.20.20.450">
    <property type="entry name" value="EAL domain"/>
    <property type="match status" value="1"/>
</dbReference>
<feature type="domain" description="GGDEF" evidence="4">
    <location>
        <begin position="267"/>
        <end position="401"/>
    </location>
</feature>
<dbReference type="Gene3D" id="3.30.450.20">
    <property type="entry name" value="PAS domain"/>
    <property type="match status" value="2"/>
</dbReference>
<dbReference type="Pfam" id="PF13426">
    <property type="entry name" value="PAS_9"/>
    <property type="match status" value="1"/>
</dbReference>
<dbReference type="PROSITE" id="PS50883">
    <property type="entry name" value="EAL"/>
    <property type="match status" value="1"/>
</dbReference>
<dbReference type="InterPro" id="IPR000160">
    <property type="entry name" value="GGDEF_dom"/>
</dbReference>
<dbReference type="SUPFAM" id="SSF141868">
    <property type="entry name" value="EAL domain-like"/>
    <property type="match status" value="1"/>
</dbReference>
<keyword evidence="5" id="KW-0548">Nucleotidyltransferase</keyword>
<dbReference type="GO" id="GO:0006355">
    <property type="term" value="P:regulation of DNA-templated transcription"/>
    <property type="evidence" value="ECO:0007669"/>
    <property type="project" value="InterPro"/>
</dbReference>
<sequence>MNLNEEKTLKGWAALVNALQVGVIITDNESVIRYINVRAAEIFQRNCQELIGSPFGFTLSKNEDTEIEIIHPDQSVTIAEIHINQGFWLDRKSWIITLQDITERKHKESELEVAARVFSSSCEGIIITDIDGRMIDVNTGFEHTFGYKKEEAIGKNVSLIKSGMQPPEFYQHMFSCLKKNGSWQGELWDKRKDGKLVPIVLTISSIKNVNNETVFYVGLLHDISIIKKQEQELRYLAHFDPLTNLYNINYITAELEISIKHYKTSGTPFSLAYVDIDRFQDINKQFDTHIGDIVLKKFGKNMKRFIGEQGLVARVSGNTFVILVNQYHAEKSAHIFFEKLMKTINKKIRIKKNDIYISCSLGYVIYPLEENTSSGQVLRQAEAAMIESKIKGGSQATEYNIDEVIEQKYRYHIISEVTHGINANEFAVFYQPKVNMKTGEILGAEALIRWHHPQKGLCYPEYFLPYVENNEVMNRLSSLIFDEVFNQLEEWLKQGIDLRISINVSAHELQQENFFNEIKTKMEQYGNRLNRNIELELLESAAVRDIKSVRKIISQFHEIDLRISLDDFGTGYSSLSYLRALQVDAIKIDQSFINEISSSPKVIAIIDSILHMAKRFNQSVIAEGVDSLEKGILLLKLGCVEGQGYFIGKPMPVSEFQSWMESWKAPPEWQQQQSVYQENLDLIYAQSFIVWAVNTLSQAKKISHREMVSLESSLNSLAHYVNSSFSPHSNTVKMELEELIDEFFQKCKSFNTARITQQNRESYLADLVNSSQLLQKKIDLLNLKYEPNQNNLC</sequence>
<dbReference type="Pfam" id="PF00990">
    <property type="entry name" value="GGDEF"/>
    <property type="match status" value="1"/>
</dbReference>
<dbReference type="SMART" id="SM00086">
    <property type="entry name" value="PAC"/>
    <property type="match status" value="2"/>
</dbReference>
<dbReference type="HOGENOM" id="CLU_000445_70_20_6"/>
<dbReference type="PROSITE" id="PS50113">
    <property type="entry name" value="PAC"/>
    <property type="match status" value="1"/>
</dbReference>
<dbReference type="PROSITE" id="PS50112">
    <property type="entry name" value="PAS"/>
    <property type="match status" value="2"/>
</dbReference>
<dbReference type="InterPro" id="IPR035919">
    <property type="entry name" value="EAL_sf"/>
</dbReference>
<evidence type="ECO:0000259" key="3">
    <source>
        <dbReference type="PROSITE" id="PS50883"/>
    </source>
</evidence>
<dbReference type="PROSITE" id="PS50887">
    <property type="entry name" value="GGDEF"/>
    <property type="match status" value="1"/>
</dbReference>
<dbReference type="STRING" id="449.LHA_0858"/>
<dbReference type="NCBIfam" id="TIGR00254">
    <property type="entry name" value="GGDEF"/>
    <property type="match status" value="1"/>
</dbReference>
<dbReference type="SMART" id="SM00091">
    <property type="entry name" value="PAS"/>
    <property type="match status" value="2"/>
</dbReference>
<dbReference type="InterPro" id="IPR043128">
    <property type="entry name" value="Rev_trsase/Diguanyl_cyclase"/>
</dbReference>
<dbReference type="SMART" id="SM00267">
    <property type="entry name" value="GGDEF"/>
    <property type="match status" value="1"/>
</dbReference>
<dbReference type="EMBL" id="LN681225">
    <property type="protein sequence ID" value="CEK09936.1"/>
    <property type="molecule type" value="Genomic_DNA"/>
</dbReference>
<dbReference type="InterPro" id="IPR052155">
    <property type="entry name" value="Biofilm_reg_signaling"/>
</dbReference>
<dbReference type="InterPro" id="IPR001610">
    <property type="entry name" value="PAC"/>
</dbReference>
<dbReference type="InterPro" id="IPR035965">
    <property type="entry name" value="PAS-like_dom_sf"/>
</dbReference>
<dbReference type="SUPFAM" id="SSF55073">
    <property type="entry name" value="Nucleotide cyclase"/>
    <property type="match status" value="1"/>
</dbReference>
<keyword evidence="5" id="KW-0808">Transferase</keyword>
<dbReference type="EC" id="2.7.7.65" evidence="5"/>
<dbReference type="PANTHER" id="PTHR44757:SF2">
    <property type="entry name" value="BIOFILM ARCHITECTURE MAINTENANCE PROTEIN MBAA"/>
    <property type="match status" value="1"/>
</dbReference>
<evidence type="ECO:0000259" key="1">
    <source>
        <dbReference type="PROSITE" id="PS50112"/>
    </source>
</evidence>
<reference evidence="6" key="1">
    <citation type="submission" date="2014-09" db="EMBL/GenBank/DDBJ databases">
        <authorList>
            <person name="Gomez-Valero L."/>
        </authorList>
    </citation>
    <scope>NUCLEOTIDE SEQUENCE [LARGE SCALE GENOMIC DNA]</scope>
    <source>
        <strain evidence="6">ATCC35250</strain>
    </source>
</reference>
<accession>A0A0A8UQX6</accession>
<organism evidence="5 6">
    <name type="scientific">Legionella hackeliae</name>
    <dbReference type="NCBI Taxonomy" id="449"/>
    <lineage>
        <taxon>Bacteria</taxon>
        <taxon>Pseudomonadati</taxon>
        <taxon>Pseudomonadota</taxon>
        <taxon>Gammaproteobacteria</taxon>
        <taxon>Legionellales</taxon>
        <taxon>Legionellaceae</taxon>
        <taxon>Legionella</taxon>
    </lineage>
</organism>
<evidence type="ECO:0000313" key="5">
    <source>
        <dbReference type="EMBL" id="CEK09936.1"/>
    </source>
</evidence>